<protein>
    <submittedName>
        <fullName evidence="1">Uncharacterized protein</fullName>
    </submittedName>
</protein>
<dbReference type="STRING" id="883156.HMPREF9282_00542"/>
<dbReference type="EMBL" id="AHAF01000003">
    <property type="protein sequence ID" value="EKU78745.1"/>
    <property type="molecule type" value="Genomic_DNA"/>
</dbReference>
<evidence type="ECO:0000313" key="1">
    <source>
        <dbReference type="EMBL" id="EKU78745.1"/>
    </source>
</evidence>
<keyword evidence="2" id="KW-1185">Reference proteome</keyword>
<dbReference type="AlphaFoldDB" id="K9DMY8"/>
<gene>
    <name evidence="1" type="ORF">HMPREF9282_00542</name>
</gene>
<name>K9DMY8_9FIRM</name>
<dbReference type="Proteomes" id="UP000009891">
    <property type="component" value="Unassembled WGS sequence"/>
</dbReference>
<accession>K9DMY8</accession>
<organism evidence="1 2">
    <name type="scientific">Veillonella seminalis ACS-216-V-Col6b</name>
    <dbReference type="NCBI Taxonomy" id="883156"/>
    <lineage>
        <taxon>Bacteria</taxon>
        <taxon>Bacillati</taxon>
        <taxon>Bacillota</taxon>
        <taxon>Negativicutes</taxon>
        <taxon>Veillonellales</taxon>
        <taxon>Veillonellaceae</taxon>
        <taxon>Veillonella</taxon>
    </lineage>
</organism>
<sequence>MNTNEMMKTMKDFVNVLNYTSDNHEKWKEELSYCDRAICDLMHFIQLNNIEDTPTKEKNLILKQIKEYRTRRQEVKSKIDLGNRLYSKISKKDCNELSQKLNSLTELADVELIYSPRVLFDLFK</sequence>
<dbReference type="HOGENOM" id="CLU_2002921_0_0_9"/>
<comment type="caution">
    <text evidence="1">The sequence shown here is derived from an EMBL/GenBank/DDBJ whole genome shotgun (WGS) entry which is preliminary data.</text>
</comment>
<dbReference type="RefSeq" id="WP_006555442.1">
    <property type="nucleotide sequence ID" value="NZ_JH992936.1"/>
</dbReference>
<evidence type="ECO:0000313" key="2">
    <source>
        <dbReference type="Proteomes" id="UP000009891"/>
    </source>
</evidence>
<reference evidence="1 2" key="1">
    <citation type="submission" date="2012-09" db="EMBL/GenBank/DDBJ databases">
        <title>The Genome Sequence of Veillonella ratti ACS-216-V-COL6B.</title>
        <authorList>
            <consortium name="The Broad Institute Genome Sequencing Platform"/>
            <person name="Earl A."/>
            <person name="Ward D."/>
            <person name="Feldgarden M."/>
            <person name="Gevers D."/>
            <person name="Saerens B."/>
            <person name="Vaneechoutte M."/>
            <person name="Walker B."/>
            <person name="Young S.K."/>
            <person name="Zeng Q."/>
            <person name="Gargeya S."/>
            <person name="Fitzgerald M."/>
            <person name="Haas B."/>
            <person name="Abouelleil A."/>
            <person name="Alvarado L."/>
            <person name="Arachchi H.M."/>
            <person name="Berlin A."/>
            <person name="Chapman S.B."/>
            <person name="Goldberg J."/>
            <person name="Griggs A."/>
            <person name="Gujja S."/>
            <person name="Hansen M."/>
            <person name="Howarth C."/>
            <person name="Imamovic A."/>
            <person name="Larimer J."/>
            <person name="McCowen C."/>
            <person name="Montmayeur A."/>
            <person name="Murphy C."/>
            <person name="Neiman D."/>
            <person name="Pearson M."/>
            <person name="Priest M."/>
            <person name="Roberts A."/>
            <person name="Saif S."/>
            <person name="Shea T."/>
            <person name="Sisk P."/>
            <person name="Sykes S."/>
            <person name="Wortman J."/>
            <person name="Nusbaum C."/>
            <person name="Birren B."/>
        </authorList>
    </citation>
    <scope>NUCLEOTIDE SEQUENCE [LARGE SCALE GENOMIC DNA]</scope>
    <source>
        <strain evidence="1 2">ACS-216-V-Col6b</strain>
    </source>
</reference>
<proteinExistence type="predicted"/>
<dbReference type="PATRIC" id="fig|883156.3.peg.529"/>